<dbReference type="NCBIfam" id="NF004832">
    <property type="entry name" value="PRK06184.1"/>
    <property type="match status" value="1"/>
</dbReference>
<evidence type="ECO:0000256" key="4">
    <source>
        <dbReference type="ARBA" id="ARBA00022827"/>
    </source>
</evidence>
<evidence type="ECO:0000259" key="5">
    <source>
        <dbReference type="Pfam" id="PF01494"/>
    </source>
</evidence>
<comment type="similarity">
    <text evidence="2">Belongs to the PheA/TfdB FAD monooxygenase family.</text>
</comment>
<dbReference type="Gene3D" id="3.50.50.60">
    <property type="entry name" value="FAD/NAD(P)-binding domain"/>
    <property type="match status" value="1"/>
</dbReference>
<name>A0A512N2X4_9HYPH</name>
<organism evidence="6 7">
    <name type="scientific">Reyranella soli</name>
    <dbReference type="NCBI Taxonomy" id="1230389"/>
    <lineage>
        <taxon>Bacteria</taxon>
        <taxon>Pseudomonadati</taxon>
        <taxon>Pseudomonadota</taxon>
        <taxon>Alphaproteobacteria</taxon>
        <taxon>Hyphomicrobiales</taxon>
        <taxon>Reyranellaceae</taxon>
        <taxon>Reyranella</taxon>
    </lineage>
</organism>
<dbReference type="PANTHER" id="PTHR43004">
    <property type="entry name" value="TRK SYSTEM POTASSIUM UPTAKE PROTEIN"/>
    <property type="match status" value="1"/>
</dbReference>
<dbReference type="Pfam" id="PF01494">
    <property type="entry name" value="FAD_binding_3"/>
    <property type="match status" value="1"/>
</dbReference>
<dbReference type="InterPro" id="IPR036188">
    <property type="entry name" value="FAD/NAD-bd_sf"/>
</dbReference>
<dbReference type="PRINTS" id="PR00420">
    <property type="entry name" value="RNGMNOXGNASE"/>
</dbReference>
<gene>
    <name evidence="6" type="ORF">RSO01_04820</name>
</gene>
<dbReference type="InterPro" id="IPR002938">
    <property type="entry name" value="FAD-bd"/>
</dbReference>
<keyword evidence="3" id="KW-0285">Flavoprotein</keyword>
<evidence type="ECO:0000256" key="1">
    <source>
        <dbReference type="ARBA" id="ARBA00001974"/>
    </source>
</evidence>
<dbReference type="Gene3D" id="3.30.70.2450">
    <property type="match status" value="1"/>
</dbReference>
<proteinExistence type="inferred from homology"/>
<evidence type="ECO:0000313" key="7">
    <source>
        <dbReference type="Proteomes" id="UP000321058"/>
    </source>
</evidence>
<keyword evidence="7" id="KW-1185">Reference proteome</keyword>
<dbReference type="EMBL" id="BKAJ01000007">
    <property type="protein sequence ID" value="GEP53316.1"/>
    <property type="molecule type" value="Genomic_DNA"/>
</dbReference>
<evidence type="ECO:0000256" key="2">
    <source>
        <dbReference type="ARBA" id="ARBA00007801"/>
    </source>
</evidence>
<keyword evidence="4" id="KW-0274">FAD</keyword>
<dbReference type="InterPro" id="IPR036249">
    <property type="entry name" value="Thioredoxin-like_sf"/>
</dbReference>
<evidence type="ECO:0000256" key="3">
    <source>
        <dbReference type="ARBA" id="ARBA00022630"/>
    </source>
</evidence>
<dbReference type="AlphaFoldDB" id="A0A512N2X4"/>
<dbReference type="Proteomes" id="UP000321058">
    <property type="component" value="Unassembled WGS sequence"/>
</dbReference>
<reference evidence="6 7" key="1">
    <citation type="submission" date="2019-07" db="EMBL/GenBank/DDBJ databases">
        <title>Whole genome shotgun sequence of Reyranella soli NBRC 108950.</title>
        <authorList>
            <person name="Hosoyama A."/>
            <person name="Uohara A."/>
            <person name="Ohji S."/>
            <person name="Ichikawa N."/>
        </authorList>
    </citation>
    <scope>NUCLEOTIDE SEQUENCE [LARGE SCALE GENOMIC DNA]</scope>
    <source>
        <strain evidence="6 7">NBRC 108950</strain>
    </source>
</reference>
<accession>A0A512N2X4</accession>
<dbReference type="RefSeq" id="WP_147145816.1">
    <property type="nucleotide sequence ID" value="NZ_BKAJ01000007.1"/>
</dbReference>
<dbReference type="OrthoDB" id="9791689at2"/>
<dbReference type="Gene3D" id="3.40.30.120">
    <property type="match status" value="1"/>
</dbReference>
<dbReference type="GO" id="GO:0071949">
    <property type="term" value="F:FAD binding"/>
    <property type="evidence" value="ECO:0007669"/>
    <property type="project" value="InterPro"/>
</dbReference>
<sequence>MTDLPAIDVLISGAGAAGLTLAIDLARRGVSFRLIDRSDRPFPGSRGKGVQPRSLELFEDLGLLDRMVAAGGPYPLLRTYDGQAFHDTAMMERREATPAEPYGEPLMLPQNINETLLRERLAELGHYVTSQCELLGFAQDEEGVTARLKSDAGEEMLRVRYLAGADGGRSLVRHTLGIDFPGETLPGRALVADMVLEGLSRDRWHRWNAAGGGHVSICPLGGTDLFQLQAGIVRPGEPDLSVAGINRLIAERTGRSDIVVHKVLWSSAYVMNVRLADRYQVGRVFLAGDAAHVHPPTGGQGLNTSVQDAYNLAWKLAAVLGGAPPALLATYEAERRPIAAHVLGLSTNLLRAARERGEMRRGRDTQELDLGYFESPLTLDLRGRSGRIRAGQRAPDAVCRGAGGQPVRLFDLFRGFHWSLLGYEVDRRALGHPRGGLVIHSVGERGDIVDAYGHVRDGYDLSPGDCVLVRPDGYVGAIFTAGQAAEMERYFADVGLSGRSTS</sequence>
<dbReference type="SUPFAM" id="SSF52833">
    <property type="entry name" value="Thioredoxin-like"/>
    <property type="match status" value="1"/>
</dbReference>
<dbReference type="GO" id="GO:0016709">
    <property type="term" value="F:oxidoreductase activity, acting on paired donors, with incorporation or reduction of molecular oxygen, NAD(P)H as one donor, and incorporation of one atom of oxygen"/>
    <property type="evidence" value="ECO:0007669"/>
    <property type="project" value="UniProtKB-ARBA"/>
</dbReference>
<evidence type="ECO:0000313" key="6">
    <source>
        <dbReference type="EMBL" id="GEP53316.1"/>
    </source>
</evidence>
<protein>
    <recommendedName>
        <fullName evidence="5">FAD-binding domain-containing protein</fullName>
    </recommendedName>
</protein>
<dbReference type="PANTHER" id="PTHR43004:SF19">
    <property type="entry name" value="BINDING MONOOXYGENASE, PUTATIVE (JCVI)-RELATED"/>
    <property type="match status" value="1"/>
</dbReference>
<dbReference type="InterPro" id="IPR050641">
    <property type="entry name" value="RIFMO-like"/>
</dbReference>
<comment type="cofactor">
    <cofactor evidence="1">
        <name>FAD</name>
        <dbReference type="ChEBI" id="CHEBI:57692"/>
    </cofactor>
</comment>
<dbReference type="SUPFAM" id="SSF51905">
    <property type="entry name" value="FAD/NAD(P)-binding domain"/>
    <property type="match status" value="1"/>
</dbReference>
<comment type="caution">
    <text evidence="6">The sequence shown here is derived from an EMBL/GenBank/DDBJ whole genome shotgun (WGS) entry which is preliminary data.</text>
</comment>
<feature type="domain" description="FAD-binding" evidence="5">
    <location>
        <begin position="7"/>
        <end position="343"/>
    </location>
</feature>